<dbReference type="OrthoDB" id="9815027at2"/>
<dbReference type="NCBIfam" id="NF005312">
    <property type="entry name" value="PRK06846.1"/>
    <property type="match status" value="1"/>
</dbReference>
<dbReference type="InterPro" id="IPR013108">
    <property type="entry name" value="Amidohydro_3"/>
</dbReference>
<name>A0A2V5KRP7_9BACL</name>
<dbReference type="GO" id="GO:0016814">
    <property type="term" value="F:hydrolase activity, acting on carbon-nitrogen (but not peptide) bonds, in cyclic amidines"/>
    <property type="evidence" value="ECO:0007669"/>
    <property type="project" value="TreeGrafter"/>
</dbReference>
<dbReference type="RefSeq" id="WP_110842697.1">
    <property type="nucleotide sequence ID" value="NZ_QJVJ01000012.1"/>
</dbReference>
<evidence type="ECO:0000259" key="1">
    <source>
        <dbReference type="Pfam" id="PF07969"/>
    </source>
</evidence>
<keyword evidence="3" id="KW-1185">Reference proteome</keyword>
<organism evidence="2 3">
    <name type="scientific">Paenibacillus flagellatus</name>
    <dbReference type="NCBI Taxonomy" id="2211139"/>
    <lineage>
        <taxon>Bacteria</taxon>
        <taxon>Bacillati</taxon>
        <taxon>Bacillota</taxon>
        <taxon>Bacilli</taxon>
        <taxon>Bacillales</taxon>
        <taxon>Paenibacillaceae</taxon>
        <taxon>Paenibacillus</taxon>
    </lineage>
</organism>
<comment type="caution">
    <text evidence="2">The sequence shown here is derived from an EMBL/GenBank/DDBJ whole genome shotgun (WGS) entry which is preliminary data.</text>
</comment>
<evidence type="ECO:0000313" key="2">
    <source>
        <dbReference type="EMBL" id="PYI51576.1"/>
    </source>
</evidence>
<protein>
    <submittedName>
        <fullName evidence="2">Deaminase</fullName>
    </submittedName>
</protein>
<dbReference type="InterPro" id="IPR032466">
    <property type="entry name" value="Metal_Hydrolase"/>
</dbReference>
<dbReference type="InterPro" id="IPR011059">
    <property type="entry name" value="Metal-dep_hydrolase_composite"/>
</dbReference>
<dbReference type="PANTHER" id="PTHR32027:SF9">
    <property type="entry name" value="BLL3847 PROTEIN"/>
    <property type="match status" value="1"/>
</dbReference>
<dbReference type="PANTHER" id="PTHR32027">
    <property type="entry name" value="CYTOSINE DEAMINASE"/>
    <property type="match status" value="1"/>
</dbReference>
<feature type="domain" description="Amidohydrolase 3" evidence="1">
    <location>
        <begin position="114"/>
        <end position="406"/>
    </location>
</feature>
<accession>A0A2V5KRP7</accession>
<dbReference type="Pfam" id="PF07969">
    <property type="entry name" value="Amidohydro_3"/>
    <property type="match status" value="1"/>
</dbReference>
<gene>
    <name evidence="2" type="ORF">DLM86_24500</name>
</gene>
<sequence>MTSNDAYWLTDVLLEEGYEEEDGMVVGTKTGLYHLRIERGRIADIVPGDGQPPADLPRYGAKRLLLLPSFKEAHIHLDKTYYGGPWKAVKRAATLFERIEEERELLPKLLPTARERAESILALLLGFGSTRVRTHCNVEPVSGLKRLEATRQALDTFAGRVSGEIVAFPQHGLLRSGSVELVRQAMREGASLVGGVDPHTVDGNVEKSLAAMVDIAVEAGAGIDIHLHDRGEAGKRTLAVLADWTEEAGLRGKVTVSHAFWFAGADAGEAEEMAERLAELGMWIASTVPIGRSSMPLPMLHEKGVNVELATDSLTDHWSPFGIGDNLEKAGRFAELYGYTDELSLSQALRFITGGVTPLSRHGERAWPSVGDEASAVLVQASCSAEAVARRAKRQAVLVRGALVSGTF</sequence>
<evidence type="ECO:0000313" key="3">
    <source>
        <dbReference type="Proteomes" id="UP000247476"/>
    </source>
</evidence>
<proteinExistence type="predicted"/>
<dbReference type="CDD" id="cd01293">
    <property type="entry name" value="Bact_CD"/>
    <property type="match status" value="1"/>
</dbReference>
<dbReference type="Proteomes" id="UP000247476">
    <property type="component" value="Unassembled WGS sequence"/>
</dbReference>
<dbReference type="InterPro" id="IPR052349">
    <property type="entry name" value="Metallo-hydrolase_Enzymes"/>
</dbReference>
<dbReference type="Gene3D" id="3.20.20.140">
    <property type="entry name" value="Metal-dependent hydrolases"/>
    <property type="match status" value="1"/>
</dbReference>
<dbReference type="Gene3D" id="2.30.40.10">
    <property type="entry name" value="Urease, subunit C, domain 1"/>
    <property type="match status" value="1"/>
</dbReference>
<dbReference type="EMBL" id="QJVJ01000012">
    <property type="protein sequence ID" value="PYI51576.1"/>
    <property type="molecule type" value="Genomic_DNA"/>
</dbReference>
<reference evidence="2 3" key="1">
    <citation type="submission" date="2018-05" db="EMBL/GenBank/DDBJ databases">
        <title>Paenibacillus flagellatus sp. nov., isolated from selenium mineral soil.</title>
        <authorList>
            <person name="Dai X."/>
        </authorList>
    </citation>
    <scope>NUCLEOTIDE SEQUENCE [LARGE SCALE GENOMIC DNA]</scope>
    <source>
        <strain evidence="2 3">DXL2</strain>
    </source>
</reference>
<dbReference type="AlphaFoldDB" id="A0A2V5KRP7"/>
<dbReference type="SUPFAM" id="SSF51556">
    <property type="entry name" value="Metallo-dependent hydrolases"/>
    <property type="match status" value="1"/>
</dbReference>